<dbReference type="InterPro" id="IPR009061">
    <property type="entry name" value="DNA-bd_dom_put_sf"/>
</dbReference>
<keyword evidence="4" id="KW-1185">Reference proteome</keyword>
<evidence type="ECO:0000259" key="2">
    <source>
        <dbReference type="PROSITE" id="PS50937"/>
    </source>
</evidence>
<gene>
    <name evidence="3" type="ORF">ACFO60_10240</name>
</gene>
<dbReference type="SUPFAM" id="SSF46955">
    <property type="entry name" value="Putative DNA-binding domain"/>
    <property type="match status" value="1"/>
</dbReference>
<feature type="domain" description="HTH merR-type" evidence="2">
    <location>
        <begin position="1"/>
        <end position="70"/>
    </location>
</feature>
<reference evidence="4" key="1">
    <citation type="journal article" date="2019" name="Int. J. Syst. Evol. Microbiol.">
        <title>The Global Catalogue of Microorganisms (GCM) 10K type strain sequencing project: providing services to taxonomists for standard genome sequencing and annotation.</title>
        <authorList>
            <consortium name="The Broad Institute Genomics Platform"/>
            <consortium name="The Broad Institute Genome Sequencing Center for Infectious Disease"/>
            <person name="Wu L."/>
            <person name="Ma J."/>
        </authorList>
    </citation>
    <scope>NUCLEOTIDE SEQUENCE [LARGE SCALE GENOMIC DNA]</scope>
    <source>
        <strain evidence="4">CGMCC 4.7132</strain>
    </source>
</reference>
<dbReference type="PANTHER" id="PTHR30204">
    <property type="entry name" value="REDOX-CYCLING DRUG-SENSING TRANSCRIPTIONAL ACTIVATOR SOXR"/>
    <property type="match status" value="1"/>
</dbReference>
<dbReference type="RefSeq" id="WP_380839492.1">
    <property type="nucleotide sequence ID" value="NZ_JBHSFP010000005.1"/>
</dbReference>
<protein>
    <submittedName>
        <fullName evidence="3">MerR family transcriptional regulator</fullName>
    </submittedName>
</protein>
<dbReference type="Proteomes" id="UP001596004">
    <property type="component" value="Unassembled WGS sequence"/>
</dbReference>
<dbReference type="CDD" id="cd00592">
    <property type="entry name" value="HTH_MerR-like"/>
    <property type="match status" value="1"/>
</dbReference>
<dbReference type="PROSITE" id="PS50937">
    <property type="entry name" value="HTH_MERR_2"/>
    <property type="match status" value="1"/>
</dbReference>
<sequence length="246" mass="27614">MITIGRLAAYAGVTIKTVRHYHERGLLAEPPRDASGYRRYSAQHAIDLVKIKTLAEAGVPLARINELLAADPDRFGEAITEIDRNLQARAEELRRTRERLAQLNAGDRLFVSAEVADYLDRLRRMGVSRRAVRMERDGWILLRSVSPEQAATWFADKHDAIGDPEFRAIYLDYDAAFDWPPDDPRLDALVDRAQRWMAARRPATPEGGKPPVPDPAAAQLIVTSAGPSSPAWDRLTEIAKERQEGR</sequence>
<accession>A0ABV9CDN8</accession>
<evidence type="ECO:0000256" key="1">
    <source>
        <dbReference type="ARBA" id="ARBA00023125"/>
    </source>
</evidence>
<dbReference type="PANTHER" id="PTHR30204:SF93">
    <property type="entry name" value="HTH MERR-TYPE DOMAIN-CONTAINING PROTEIN"/>
    <property type="match status" value="1"/>
</dbReference>
<evidence type="ECO:0000313" key="3">
    <source>
        <dbReference type="EMBL" id="MFC4531141.1"/>
    </source>
</evidence>
<dbReference type="EMBL" id="JBHSFP010000005">
    <property type="protein sequence ID" value="MFC4531141.1"/>
    <property type="molecule type" value="Genomic_DNA"/>
</dbReference>
<organism evidence="3 4">
    <name type="scientific">Sphaerisporangium dianthi</name>
    <dbReference type="NCBI Taxonomy" id="1436120"/>
    <lineage>
        <taxon>Bacteria</taxon>
        <taxon>Bacillati</taxon>
        <taxon>Actinomycetota</taxon>
        <taxon>Actinomycetes</taxon>
        <taxon>Streptosporangiales</taxon>
        <taxon>Streptosporangiaceae</taxon>
        <taxon>Sphaerisporangium</taxon>
    </lineage>
</organism>
<evidence type="ECO:0000313" key="4">
    <source>
        <dbReference type="Proteomes" id="UP001596004"/>
    </source>
</evidence>
<comment type="caution">
    <text evidence="3">The sequence shown here is derived from an EMBL/GenBank/DDBJ whole genome shotgun (WGS) entry which is preliminary data.</text>
</comment>
<dbReference type="InterPro" id="IPR047057">
    <property type="entry name" value="MerR_fam"/>
</dbReference>
<dbReference type="PRINTS" id="PR00040">
    <property type="entry name" value="HTHMERR"/>
</dbReference>
<dbReference type="Pfam" id="PF13411">
    <property type="entry name" value="MerR_1"/>
    <property type="match status" value="1"/>
</dbReference>
<dbReference type="Gene3D" id="1.10.1660.10">
    <property type="match status" value="1"/>
</dbReference>
<proteinExistence type="predicted"/>
<name>A0ABV9CDN8_9ACTN</name>
<dbReference type="InterPro" id="IPR000551">
    <property type="entry name" value="MerR-type_HTH_dom"/>
</dbReference>
<keyword evidence="1" id="KW-0238">DNA-binding</keyword>
<dbReference type="SMART" id="SM00422">
    <property type="entry name" value="HTH_MERR"/>
    <property type="match status" value="1"/>
</dbReference>